<reference evidence="2 3" key="1">
    <citation type="submission" date="2018-09" db="EMBL/GenBank/DDBJ databases">
        <authorList>
            <person name="Wang Z."/>
        </authorList>
    </citation>
    <scope>NUCLEOTIDE SEQUENCE [LARGE SCALE GENOMIC DNA]</scope>
    <source>
        <strain evidence="2 3">ALS 81</strain>
    </source>
</reference>
<dbReference type="InterPro" id="IPR002816">
    <property type="entry name" value="TraB/PrgY/GumN_fam"/>
</dbReference>
<dbReference type="PANTHER" id="PTHR40590">
    <property type="entry name" value="CYTOPLASMIC PROTEIN-RELATED"/>
    <property type="match status" value="1"/>
</dbReference>
<dbReference type="PANTHER" id="PTHR40590:SF1">
    <property type="entry name" value="CYTOPLASMIC PROTEIN"/>
    <property type="match status" value="1"/>
</dbReference>
<name>A0A420E5S7_9ALTE</name>
<dbReference type="InterPro" id="IPR047111">
    <property type="entry name" value="YbaP-like"/>
</dbReference>
<dbReference type="Proteomes" id="UP000286482">
    <property type="component" value="Unassembled WGS sequence"/>
</dbReference>
<dbReference type="CDD" id="cd14789">
    <property type="entry name" value="Tiki"/>
    <property type="match status" value="1"/>
</dbReference>
<proteinExistence type="predicted"/>
<feature type="chain" id="PRO_5019447891" evidence="1">
    <location>
        <begin position="22"/>
        <end position="288"/>
    </location>
</feature>
<dbReference type="Pfam" id="PF01963">
    <property type="entry name" value="TraB_PrgY_gumN"/>
    <property type="match status" value="1"/>
</dbReference>
<keyword evidence="1" id="KW-0732">Signal</keyword>
<evidence type="ECO:0000313" key="3">
    <source>
        <dbReference type="Proteomes" id="UP000286482"/>
    </source>
</evidence>
<sequence length="288" mass="32207">MNYWSKLASLLLLTIGGASQAAPNLWHARSANNELIILGSIHLGDDSIYPLPSLYQQHLESSERLVVETDINAISKQDRALIASLTTQTDGSLLSEQLSAELMNNLSKQTQALGISSARFENFQAWYVALNLTQLKMNQLGYDAQLGIDQHFLQRAQDLSLPIYSLETVSEQFTALSVLREGQLELLKQTLEQLPNLDQDFSQLIALWKAGKEQQLFDLLSSDAMFDNEDQGVLQSLLYERNYNWIEQLLTLSGKSFVVVGAMHLQSEQGLLALLEAQGYELESLDSE</sequence>
<keyword evidence="3" id="KW-1185">Reference proteome</keyword>
<dbReference type="RefSeq" id="WP_120356567.1">
    <property type="nucleotide sequence ID" value="NZ_RAQO01000012.1"/>
</dbReference>
<accession>A0A420E5S7</accession>
<dbReference type="EMBL" id="RAQO01000012">
    <property type="protein sequence ID" value="RKF13154.1"/>
    <property type="molecule type" value="Genomic_DNA"/>
</dbReference>
<dbReference type="OrthoDB" id="357294at2"/>
<gene>
    <name evidence="2" type="ORF">DBZ36_19010</name>
</gene>
<organism evidence="2 3">
    <name type="scientific">Alginatibacterium sediminis</name>
    <dbReference type="NCBI Taxonomy" id="2164068"/>
    <lineage>
        <taxon>Bacteria</taxon>
        <taxon>Pseudomonadati</taxon>
        <taxon>Pseudomonadota</taxon>
        <taxon>Gammaproteobacteria</taxon>
        <taxon>Alteromonadales</taxon>
        <taxon>Alteromonadaceae</taxon>
        <taxon>Alginatibacterium</taxon>
    </lineage>
</organism>
<dbReference type="AlphaFoldDB" id="A0A420E5S7"/>
<protein>
    <submittedName>
        <fullName evidence="2">TraB/GumN family protein</fullName>
    </submittedName>
</protein>
<evidence type="ECO:0000256" key="1">
    <source>
        <dbReference type="SAM" id="SignalP"/>
    </source>
</evidence>
<comment type="caution">
    <text evidence="2">The sequence shown here is derived from an EMBL/GenBank/DDBJ whole genome shotgun (WGS) entry which is preliminary data.</text>
</comment>
<feature type="signal peptide" evidence="1">
    <location>
        <begin position="1"/>
        <end position="21"/>
    </location>
</feature>
<evidence type="ECO:0000313" key="2">
    <source>
        <dbReference type="EMBL" id="RKF13154.1"/>
    </source>
</evidence>